<dbReference type="AlphaFoldDB" id="B0DU86"/>
<dbReference type="InParanoid" id="B0DU86"/>
<dbReference type="EMBL" id="DS547135">
    <property type="protein sequence ID" value="EDR01860.1"/>
    <property type="molecule type" value="Genomic_DNA"/>
</dbReference>
<protein>
    <submittedName>
        <fullName evidence="2">Predicted protein</fullName>
    </submittedName>
</protein>
<sequence length="734" mass="82533">MSPVWQLDHGQPAGRSRWFSVERLHVLNLRTTNRWAAIYSITYTFHSQSPCAGRCQSTVPWQWLVKGTLSGLEWKREDVNLRLGMDYYIAIDLHQHLHESDYPNRLKIVLEILADSSEPPPSCLVESFALPQANVRCRLIMNWTRLELPRLRKTPNIRLFHLYYTKVPLIHSTMNSISLPDPCLTAQTIRTGLVDPDVGGIAVGVSITLAELSKHMPHLEIIAILLRWSEPEDDLKTSIFMLISQVYPILIATASSIGSENLSLFDAHYAVAVTASPITVYLVYSSFRDVFRRPNTLFKKLASSKAVVRYLGLILPFLWLFAFSNSPLCRGMTLSLWTEFQLASNFIGVLNGSPNMEANFLNRLACTDGVLVTSVFSIIPPFLAVGELLIKRSTDICNYFKSLPRYLYTGVRFLLTGRPNSCKQDLLETRRASWSPLQWLGVELVWTSYFELVRWWKTREMTTASPMDKLLYEKFIKYLKRTFHLTIVLPIAFAMCAGPLFAPFAGLPLAQQYQWTHLCGDSFAGEAIIQSPSLGSSRQPFMTFYYPETPDSTAKIHYFDYVMTNDPNASTQTLSFAGAASQGVVPADLRPNIQSVSIASPGKNNAISAQCVTTINSTSVPVPCMTGTYQISPYLNFSLQDSGNTTYLRAVDKEWQFIDDAPSFVLRYSSSDPRQPLGSIAIETAVTERNRCEVLKVCLGSRKLGFDILAPLGVAFISQNNFAAYCTQPRIYNL</sequence>
<dbReference type="KEGG" id="lbc:LACBIDRAFT_332909"/>
<keyword evidence="3" id="KW-1185">Reference proteome</keyword>
<feature type="transmembrane region" description="Helical" evidence="1">
    <location>
        <begin position="269"/>
        <end position="287"/>
    </location>
</feature>
<dbReference type="Proteomes" id="UP000001194">
    <property type="component" value="Unassembled WGS sequence"/>
</dbReference>
<reference evidence="2 3" key="1">
    <citation type="journal article" date="2008" name="Nature">
        <title>The genome of Laccaria bicolor provides insights into mycorrhizal symbiosis.</title>
        <authorList>
            <person name="Martin F."/>
            <person name="Aerts A."/>
            <person name="Ahren D."/>
            <person name="Brun A."/>
            <person name="Danchin E.G.J."/>
            <person name="Duchaussoy F."/>
            <person name="Gibon J."/>
            <person name="Kohler A."/>
            <person name="Lindquist E."/>
            <person name="Pereda V."/>
            <person name="Salamov A."/>
            <person name="Shapiro H.J."/>
            <person name="Wuyts J."/>
            <person name="Blaudez D."/>
            <person name="Buee M."/>
            <person name="Brokstein P."/>
            <person name="Canbaeck B."/>
            <person name="Cohen D."/>
            <person name="Courty P.E."/>
            <person name="Coutinho P.M."/>
            <person name="Delaruelle C."/>
            <person name="Detter J.C."/>
            <person name="Deveau A."/>
            <person name="DiFazio S."/>
            <person name="Duplessis S."/>
            <person name="Fraissinet-Tachet L."/>
            <person name="Lucic E."/>
            <person name="Frey-Klett P."/>
            <person name="Fourrey C."/>
            <person name="Feussner I."/>
            <person name="Gay G."/>
            <person name="Grimwood J."/>
            <person name="Hoegger P.J."/>
            <person name="Jain P."/>
            <person name="Kilaru S."/>
            <person name="Labbe J."/>
            <person name="Lin Y.C."/>
            <person name="Legue V."/>
            <person name="Le Tacon F."/>
            <person name="Marmeisse R."/>
            <person name="Melayah D."/>
            <person name="Montanini B."/>
            <person name="Muratet M."/>
            <person name="Nehls U."/>
            <person name="Niculita-Hirzel H."/>
            <person name="Oudot-Le Secq M.P."/>
            <person name="Peter M."/>
            <person name="Quesneville H."/>
            <person name="Rajashekar B."/>
            <person name="Reich M."/>
            <person name="Rouhier N."/>
            <person name="Schmutz J."/>
            <person name="Yin T."/>
            <person name="Chalot M."/>
            <person name="Henrissat B."/>
            <person name="Kuees U."/>
            <person name="Lucas S."/>
            <person name="Van de Peer Y."/>
            <person name="Podila G.K."/>
            <person name="Polle A."/>
            <person name="Pukkila P.J."/>
            <person name="Richardson P.M."/>
            <person name="Rouze P."/>
            <person name="Sanders I.R."/>
            <person name="Stajich J.E."/>
            <person name="Tunlid A."/>
            <person name="Tuskan G."/>
            <person name="Grigoriev I.V."/>
        </authorList>
    </citation>
    <scope>NUCLEOTIDE SEQUENCE [LARGE SCALE GENOMIC DNA]</scope>
    <source>
        <strain evidence="3">S238N-H82 / ATCC MYA-4686</strain>
    </source>
</reference>
<dbReference type="OrthoDB" id="100006at2759"/>
<feature type="transmembrane region" description="Helical" evidence="1">
    <location>
        <begin position="483"/>
        <end position="502"/>
    </location>
</feature>
<dbReference type="HOGENOM" id="CLU_377697_0_0_1"/>
<evidence type="ECO:0000256" key="1">
    <source>
        <dbReference type="SAM" id="Phobius"/>
    </source>
</evidence>
<organism evidence="3">
    <name type="scientific">Laccaria bicolor (strain S238N-H82 / ATCC MYA-4686)</name>
    <name type="common">Bicoloured deceiver</name>
    <name type="synonym">Laccaria laccata var. bicolor</name>
    <dbReference type="NCBI Taxonomy" id="486041"/>
    <lineage>
        <taxon>Eukaryota</taxon>
        <taxon>Fungi</taxon>
        <taxon>Dikarya</taxon>
        <taxon>Basidiomycota</taxon>
        <taxon>Agaricomycotina</taxon>
        <taxon>Agaricomycetes</taxon>
        <taxon>Agaricomycetidae</taxon>
        <taxon>Agaricales</taxon>
        <taxon>Agaricineae</taxon>
        <taxon>Hydnangiaceae</taxon>
        <taxon>Laccaria</taxon>
    </lineage>
</organism>
<dbReference type="RefSeq" id="XP_001887470.1">
    <property type="nucleotide sequence ID" value="XM_001887435.1"/>
</dbReference>
<dbReference type="GeneID" id="6083120"/>
<evidence type="ECO:0000313" key="2">
    <source>
        <dbReference type="EMBL" id="EDR01860.1"/>
    </source>
</evidence>
<proteinExistence type="predicted"/>
<keyword evidence="1" id="KW-1133">Transmembrane helix</keyword>
<keyword evidence="1" id="KW-0472">Membrane</keyword>
<name>B0DU86_LACBS</name>
<gene>
    <name evidence="2" type="ORF">LACBIDRAFT_332909</name>
</gene>
<evidence type="ECO:0000313" key="3">
    <source>
        <dbReference type="Proteomes" id="UP000001194"/>
    </source>
</evidence>
<accession>B0DU86</accession>
<feature type="transmembrane region" description="Helical" evidence="1">
    <location>
        <begin position="307"/>
        <end position="324"/>
    </location>
</feature>
<feature type="transmembrane region" description="Helical" evidence="1">
    <location>
        <begin position="370"/>
        <end position="390"/>
    </location>
</feature>
<keyword evidence="1" id="KW-0812">Transmembrane</keyword>